<feature type="domain" description="Protein kinase" evidence="4">
    <location>
        <begin position="1"/>
        <end position="221"/>
    </location>
</feature>
<name>A0A812TJB9_9DINO</name>
<evidence type="ECO:0000313" key="5">
    <source>
        <dbReference type="EMBL" id="CAE7524734.1"/>
    </source>
</evidence>
<dbReference type="GO" id="GO:0005524">
    <property type="term" value="F:ATP binding"/>
    <property type="evidence" value="ECO:0007669"/>
    <property type="project" value="UniProtKB-KW"/>
</dbReference>
<dbReference type="Proteomes" id="UP000601435">
    <property type="component" value="Unassembled WGS sequence"/>
</dbReference>
<evidence type="ECO:0000256" key="1">
    <source>
        <dbReference type="ARBA" id="ARBA00022741"/>
    </source>
</evidence>
<dbReference type="InterPro" id="IPR051681">
    <property type="entry name" value="Ser/Thr_Kinases-Pseudokinases"/>
</dbReference>
<dbReference type="SUPFAM" id="SSF56112">
    <property type="entry name" value="Protein kinase-like (PK-like)"/>
    <property type="match status" value="1"/>
</dbReference>
<protein>
    <submittedName>
        <fullName evidence="5">STY46 protein</fullName>
    </submittedName>
</protein>
<dbReference type="GO" id="GO:0004674">
    <property type="term" value="F:protein serine/threonine kinase activity"/>
    <property type="evidence" value="ECO:0007669"/>
    <property type="project" value="TreeGrafter"/>
</dbReference>
<keyword evidence="1" id="KW-0547">Nucleotide-binding</keyword>
<evidence type="ECO:0000259" key="4">
    <source>
        <dbReference type="PROSITE" id="PS50011"/>
    </source>
</evidence>
<keyword evidence="6" id="KW-1185">Reference proteome</keyword>
<evidence type="ECO:0000313" key="6">
    <source>
        <dbReference type="Proteomes" id="UP000601435"/>
    </source>
</evidence>
<feature type="region of interest" description="Disordered" evidence="3">
    <location>
        <begin position="215"/>
        <end position="249"/>
    </location>
</feature>
<dbReference type="PIRSF" id="PIRSF000654">
    <property type="entry name" value="Integrin-linked_kinase"/>
    <property type="match status" value="1"/>
</dbReference>
<comment type="caution">
    <text evidence="5">The sequence shown here is derived from an EMBL/GenBank/DDBJ whole genome shotgun (WGS) entry which is preliminary data.</text>
</comment>
<sequence>MGACTKAPQALIISEFCSGGTVFALLHQRRDLSLPWPQRLPIALDVAKGMNFLHRRQVVHRDLKSLNLLLACPIRGSDDVPGVKVSDFGLSRAFRPDAAQAVMTNGAGTYHWMAPEVLSGQGYDEKVDVYSYGICLFELITRRIPYEGSGLEPVSIAVAVSRGKRPDVAFIPEDTPADLRFTMKCCWAHRSSGRPGFDTILETLKLVKSTRLPRPRGIPFLQQSQSGNQQPSGREGSCCKHQVIGSAKP</sequence>
<dbReference type="PROSITE" id="PS00108">
    <property type="entry name" value="PROTEIN_KINASE_ST"/>
    <property type="match status" value="1"/>
</dbReference>
<gene>
    <name evidence="5" type="primary">STY46</name>
    <name evidence="5" type="ORF">SNEC2469_LOCUS15033</name>
</gene>
<evidence type="ECO:0000256" key="2">
    <source>
        <dbReference type="ARBA" id="ARBA00022840"/>
    </source>
</evidence>
<dbReference type="EMBL" id="CAJNJA010024319">
    <property type="protein sequence ID" value="CAE7524734.1"/>
    <property type="molecule type" value="Genomic_DNA"/>
</dbReference>
<dbReference type="InterPro" id="IPR008271">
    <property type="entry name" value="Ser/Thr_kinase_AS"/>
</dbReference>
<dbReference type="OrthoDB" id="423507at2759"/>
<proteinExistence type="predicted"/>
<reference evidence="5" key="1">
    <citation type="submission" date="2021-02" db="EMBL/GenBank/DDBJ databases">
        <authorList>
            <person name="Dougan E. K."/>
            <person name="Rhodes N."/>
            <person name="Thang M."/>
            <person name="Chan C."/>
        </authorList>
    </citation>
    <scope>NUCLEOTIDE SEQUENCE</scope>
</reference>
<dbReference type="AlphaFoldDB" id="A0A812TJB9"/>
<dbReference type="CDD" id="cd13999">
    <property type="entry name" value="STKc_MAP3K-like"/>
    <property type="match status" value="1"/>
</dbReference>
<feature type="compositionally biased region" description="Low complexity" evidence="3">
    <location>
        <begin position="222"/>
        <end position="233"/>
    </location>
</feature>
<organism evidence="5 6">
    <name type="scientific">Symbiodinium necroappetens</name>
    <dbReference type="NCBI Taxonomy" id="1628268"/>
    <lineage>
        <taxon>Eukaryota</taxon>
        <taxon>Sar</taxon>
        <taxon>Alveolata</taxon>
        <taxon>Dinophyceae</taxon>
        <taxon>Suessiales</taxon>
        <taxon>Symbiodiniaceae</taxon>
        <taxon>Symbiodinium</taxon>
    </lineage>
</organism>
<dbReference type="PROSITE" id="PS50011">
    <property type="entry name" value="PROTEIN_KINASE_DOM"/>
    <property type="match status" value="1"/>
</dbReference>
<dbReference type="PANTHER" id="PTHR44329:SF298">
    <property type="entry name" value="MIXED LINEAGE KINASE DOMAIN-LIKE PROTEIN"/>
    <property type="match status" value="1"/>
</dbReference>
<dbReference type="Pfam" id="PF07714">
    <property type="entry name" value="PK_Tyr_Ser-Thr"/>
    <property type="match status" value="1"/>
</dbReference>
<dbReference type="InterPro" id="IPR001245">
    <property type="entry name" value="Ser-Thr/Tyr_kinase_cat_dom"/>
</dbReference>
<evidence type="ECO:0000256" key="3">
    <source>
        <dbReference type="SAM" id="MobiDB-lite"/>
    </source>
</evidence>
<keyword evidence="2" id="KW-0067">ATP-binding</keyword>
<dbReference type="InterPro" id="IPR011009">
    <property type="entry name" value="Kinase-like_dom_sf"/>
</dbReference>
<dbReference type="Gene3D" id="1.10.510.10">
    <property type="entry name" value="Transferase(Phosphotransferase) domain 1"/>
    <property type="match status" value="1"/>
</dbReference>
<dbReference type="SMART" id="SM00220">
    <property type="entry name" value="S_TKc"/>
    <property type="match status" value="1"/>
</dbReference>
<accession>A0A812TJB9</accession>
<dbReference type="PANTHER" id="PTHR44329">
    <property type="entry name" value="SERINE/THREONINE-PROTEIN KINASE TNNI3K-RELATED"/>
    <property type="match status" value="1"/>
</dbReference>
<dbReference type="InterPro" id="IPR000719">
    <property type="entry name" value="Prot_kinase_dom"/>
</dbReference>